<dbReference type="Gene3D" id="3.40.50.10890">
    <property type="match status" value="1"/>
</dbReference>
<evidence type="ECO:0000259" key="3">
    <source>
        <dbReference type="Pfam" id="PF16661"/>
    </source>
</evidence>
<gene>
    <name evidence="5" type="primary">LOC111488899</name>
</gene>
<dbReference type="RefSeq" id="XP_022992601.1">
    <property type="nucleotide sequence ID" value="XM_023136833.1"/>
</dbReference>
<proteinExistence type="predicted"/>
<keyword evidence="4" id="KW-1185">Reference proteome</keyword>
<dbReference type="Proteomes" id="UP000504608">
    <property type="component" value="Unplaced"/>
</dbReference>
<dbReference type="InterPro" id="IPR001279">
    <property type="entry name" value="Metallo-B-lactamas"/>
</dbReference>
<dbReference type="AlphaFoldDB" id="A0A6J1JU03"/>
<dbReference type="GO" id="GO:0032039">
    <property type="term" value="C:integrator complex"/>
    <property type="evidence" value="ECO:0007669"/>
    <property type="project" value="InterPro"/>
</dbReference>
<dbReference type="InterPro" id="IPR036866">
    <property type="entry name" value="RibonucZ/Hydroxyglut_hydro"/>
</dbReference>
<organism evidence="4 5">
    <name type="scientific">Cucurbita maxima</name>
    <name type="common">Pumpkin</name>
    <name type="synonym">Winter squash</name>
    <dbReference type="NCBI Taxonomy" id="3661"/>
    <lineage>
        <taxon>Eukaryota</taxon>
        <taxon>Viridiplantae</taxon>
        <taxon>Streptophyta</taxon>
        <taxon>Embryophyta</taxon>
        <taxon>Tracheophyta</taxon>
        <taxon>Spermatophyta</taxon>
        <taxon>Magnoliopsida</taxon>
        <taxon>eudicotyledons</taxon>
        <taxon>Gunneridae</taxon>
        <taxon>Pentapetalae</taxon>
        <taxon>rosids</taxon>
        <taxon>fabids</taxon>
        <taxon>Cucurbitales</taxon>
        <taxon>Cucurbitaceae</taxon>
        <taxon>Cucurbiteae</taxon>
        <taxon>Cucurbita</taxon>
    </lineage>
</organism>
<comment type="subcellular location">
    <subcellularLocation>
        <location evidence="1">Nucleus</location>
    </subcellularLocation>
</comment>
<dbReference type="Gene3D" id="3.60.15.10">
    <property type="entry name" value="Ribonuclease Z/Hydroxyacylglutathione hydrolase-like"/>
    <property type="match status" value="1"/>
</dbReference>
<accession>A0A6J1JU03</accession>
<dbReference type="PANTHER" id="PTHR46094">
    <property type="entry name" value="INTEGRATOR COMPLEX SUBUNIT 9"/>
    <property type="match status" value="1"/>
</dbReference>
<reference evidence="5" key="1">
    <citation type="submission" date="2025-08" db="UniProtKB">
        <authorList>
            <consortium name="RefSeq"/>
        </authorList>
    </citation>
    <scope>IDENTIFICATION</scope>
    <source>
        <tissue evidence="5">Young leaves</tissue>
    </source>
</reference>
<keyword evidence="2" id="KW-0539">Nucleus</keyword>
<dbReference type="GO" id="GO:0034472">
    <property type="term" value="P:snRNA 3'-end processing"/>
    <property type="evidence" value="ECO:0007669"/>
    <property type="project" value="TreeGrafter"/>
</dbReference>
<dbReference type="SUPFAM" id="SSF56281">
    <property type="entry name" value="Metallo-hydrolase/oxidoreductase"/>
    <property type="match status" value="1"/>
</dbReference>
<dbReference type="PANTHER" id="PTHR46094:SF1">
    <property type="entry name" value="INTEGRATOR COMPLEX SUBUNIT 9"/>
    <property type="match status" value="1"/>
</dbReference>
<dbReference type="InterPro" id="IPR027074">
    <property type="entry name" value="Integrator_9su"/>
</dbReference>
<evidence type="ECO:0000313" key="5">
    <source>
        <dbReference type="RefSeq" id="XP_022992601.1"/>
    </source>
</evidence>
<feature type="domain" description="Metallo-beta-lactamase" evidence="3">
    <location>
        <begin position="102"/>
        <end position="258"/>
    </location>
</feature>
<name>A0A6J1JU03_CUCMA</name>
<evidence type="ECO:0000313" key="4">
    <source>
        <dbReference type="Proteomes" id="UP000504608"/>
    </source>
</evidence>
<evidence type="ECO:0000256" key="2">
    <source>
        <dbReference type="ARBA" id="ARBA00023242"/>
    </source>
</evidence>
<evidence type="ECO:0000256" key="1">
    <source>
        <dbReference type="ARBA" id="ARBA00004123"/>
    </source>
</evidence>
<dbReference type="Pfam" id="PF16661">
    <property type="entry name" value="Lactamase_B_6"/>
    <property type="match status" value="1"/>
</dbReference>
<protein>
    <submittedName>
        <fullName evidence="5">Integrator complex subunit 9 isoform X3</fullName>
    </submittedName>
</protein>
<dbReference type="GeneID" id="111488899"/>
<sequence>MEFTCLSRGGFFYFPPCHMLEVCGFRIQFDCPMDFSALPIFSPVPLDFDVISDEELSTHPGNGSFNLENVSEEKIEKPLDVGSLIKAEPWYKIIKNLRLWNLSFTDIVLISSPMGMLGLPFLTRQKGFSAKIYATEATARLGKMMMDDLVAMHMEFKQFYGSEDDATPQWMRQEELELLHHALKEVAFGQDEADLGGWMPMYSAADVKDCMKKVETVRYGEEACYNGALVIKALSCGLEIGACNWTINGPKRDIAYISSSIFSSSNAMNFDYLALQGETIIYSDFSSVESMNDILNDTSGSLTENLMALSRNEETLANLLSDPAESVGESEKLSFICSCAIQSVESGGSVLIPINRLGVTLQLLEQISASLDCSNLKVPIYLISSVAEELLALANVIPEWLCKQRQEKNKLAGTMCCILSSLELTTWSGGPFASTLVRGSQLVTCSRGTYNMQKGLDAELALLPFRPMSMKVLQCAFLSGIKLDKVRPLLKVLQPKVVMLPENLSRLINTNTESCTVFSYSEGETLRVPNLKDSLELEIAPDLAMSFCWRKLQQGNIDIARLKGELSLNCGKFKLFPENAHVATDQRPLIHWGQPDLKKLLNVLSKMGIEGSLQQSDAESSNVGVIRIHDPTEAVIEIQDSRTIISVADKTLCARIFDAVDSILNGV</sequence>